<evidence type="ECO:0000256" key="4">
    <source>
        <dbReference type="ARBA" id="ARBA00022989"/>
    </source>
</evidence>
<sequence length="515" mass="58585">MFLSLLLVWCFLFVSHVGGLRSFTPQPLQSEVTLSELPSTNRPTNAETHMSQETANKPSVLLDSEAENLKAENSLRAKHDRKLASSNSSQNPKTKPPGRPKCTHEMSIRAIFKYINTAFSFLIFAVGIIGNVTLLRIICQHKNMRNRPNALIASLAMGDILYIVIDGPINVYKLLAMEFPFADQPFGQFLCKLLPFIQKTSVGITVLNLIALSVDRYRAVVSWSRIQSNGIPMETVVQIVMIWMLSALLAVPEAIGFNLHRFNIASNVTISTCLVRPETSFLKFYIKFKDWWIFGFYFCIPLTCSAIFYGLMTHELLRHEKGDLKRSLGEQLKQRREVAKSVFCLVVIFALCWLPLHFSRLLKLMVYDPNDPGRCELLNILLVLDYFSINLATINSCINPIILFFVSRKYRHYFMVRMSCSLASCNCHIFTRLACWWWSEDQVVLVHGSLASVSGLPPSACECLREWVNDRMQSEALWGSLDLIKRYKIIGYKPLEKFFHTSLATEPTRSLVGSA</sequence>
<evidence type="ECO:0000256" key="11">
    <source>
        <dbReference type="SAM" id="MobiDB-lite"/>
    </source>
</evidence>
<dbReference type="Gene3D" id="1.20.1070.10">
    <property type="entry name" value="Rhodopsin 7-helix transmembrane proteins"/>
    <property type="match status" value="1"/>
</dbReference>
<dbReference type="PRINTS" id="PR00237">
    <property type="entry name" value="GPCRRHODOPSN"/>
</dbReference>
<dbReference type="InterPro" id="IPR000276">
    <property type="entry name" value="GPCR_Rhodpsn"/>
</dbReference>
<feature type="signal peptide" evidence="13">
    <location>
        <begin position="1"/>
        <end position="19"/>
    </location>
</feature>
<dbReference type="Pfam" id="PF00001">
    <property type="entry name" value="7tm_1"/>
    <property type="match status" value="1"/>
</dbReference>
<feature type="transmembrane region" description="Helical" evidence="12">
    <location>
        <begin position="150"/>
        <end position="176"/>
    </location>
</feature>
<keyword evidence="2" id="KW-1003">Cell membrane</keyword>
<dbReference type="GO" id="GO:0051216">
    <property type="term" value="P:cartilage development"/>
    <property type="evidence" value="ECO:0007669"/>
    <property type="project" value="Ensembl"/>
</dbReference>
<accession>A0A3B3UX77</accession>
<evidence type="ECO:0000256" key="13">
    <source>
        <dbReference type="SAM" id="SignalP"/>
    </source>
</evidence>
<dbReference type="PROSITE" id="PS00237">
    <property type="entry name" value="G_PROTEIN_RECEP_F1_1"/>
    <property type="match status" value="1"/>
</dbReference>
<feature type="transmembrane region" description="Helical" evidence="12">
    <location>
        <begin position="196"/>
        <end position="214"/>
    </location>
</feature>
<dbReference type="GO" id="GO:0048703">
    <property type="term" value="P:embryonic viscerocranium morphogenesis"/>
    <property type="evidence" value="ECO:0007669"/>
    <property type="project" value="Ensembl"/>
</dbReference>
<evidence type="ECO:0000256" key="2">
    <source>
        <dbReference type="ARBA" id="ARBA00022475"/>
    </source>
</evidence>
<dbReference type="InterPro" id="IPR000499">
    <property type="entry name" value="Endthln_rcpt"/>
</dbReference>
<feature type="transmembrane region" description="Helical" evidence="12">
    <location>
        <begin position="338"/>
        <end position="358"/>
    </location>
</feature>
<evidence type="ECO:0000256" key="9">
    <source>
        <dbReference type="ARBA" id="ARBA00023224"/>
    </source>
</evidence>
<evidence type="ECO:0000259" key="14">
    <source>
        <dbReference type="PROSITE" id="PS50262"/>
    </source>
</evidence>
<reference evidence="15" key="2">
    <citation type="submission" date="2025-09" db="UniProtKB">
        <authorList>
            <consortium name="Ensembl"/>
        </authorList>
    </citation>
    <scope>IDENTIFICATION</scope>
</reference>
<feature type="transmembrane region" description="Helical" evidence="12">
    <location>
        <begin position="291"/>
        <end position="317"/>
    </location>
</feature>
<feature type="chain" id="PRO_5017360881" evidence="13">
    <location>
        <begin position="20"/>
        <end position="515"/>
    </location>
</feature>
<keyword evidence="3 10" id="KW-0812">Transmembrane</keyword>
<protein>
    <submittedName>
        <fullName evidence="15">Endothelin receptor type Ab</fullName>
    </submittedName>
</protein>
<evidence type="ECO:0000256" key="8">
    <source>
        <dbReference type="ARBA" id="ARBA00023170"/>
    </source>
</evidence>
<evidence type="ECO:0000256" key="3">
    <source>
        <dbReference type="ARBA" id="ARBA00022692"/>
    </source>
</evidence>
<dbReference type="PROSITE" id="PS50262">
    <property type="entry name" value="G_PROTEIN_RECEP_F1_2"/>
    <property type="match status" value="1"/>
</dbReference>
<dbReference type="GO" id="GO:0042310">
    <property type="term" value="P:vasoconstriction"/>
    <property type="evidence" value="ECO:0007669"/>
    <property type="project" value="InterPro"/>
</dbReference>
<dbReference type="SUPFAM" id="SSF81321">
    <property type="entry name" value="Family A G protein-coupled receptor-like"/>
    <property type="match status" value="1"/>
</dbReference>
<keyword evidence="6 12" id="KW-0472">Membrane</keyword>
<keyword evidence="13" id="KW-0732">Signal</keyword>
<name>A0A3B3UX77_9TELE</name>
<evidence type="ECO:0000256" key="12">
    <source>
        <dbReference type="SAM" id="Phobius"/>
    </source>
</evidence>
<dbReference type="GO" id="GO:0003319">
    <property type="term" value="P:cardioblast migration to the midline involved in heart rudiment formation"/>
    <property type="evidence" value="ECO:0007669"/>
    <property type="project" value="Ensembl"/>
</dbReference>
<dbReference type="Proteomes" id="UP000261500">
    <property type="component" value="Unplaced"/>
</dbReference>
<keyword evidence="7" id="KW-1015">Disulfide bond</keyword>
<evidence type="ECO:0000256" key="7">
    <source>
        <dbReference type="ARBA" id="ARBA00023157"/>
    </source>
</evidence>
<dbReference type="InterPro" id="IPR017452">
    <property type="entry name" value="GPCR_Rhodpsn_7TM"/>
</dbReference>
<keyword evidence="9 10" id="KW-0807">Transducer</keyword>
<feature type="transmembrane region" description="Helical" evidence="12">
    <location>
        <begin position="235"/>
        <end position="255"/>
    </location>
</feature>
<feature type="region of interest" description="Disordered" evidence="11">
    <location>
        <begin position="77"/>
        <end position="102"/>
    </location>
</feature>
<dbReference type="GO" id="GO:0004962">
    <property type="term" value="F:endothelin receptor activity"/>
    <property type="evidence" value="ECO:0007669"/>
    <property type="project" value="InterPro"/>
</dbReference>
<feature type="region of interest" description="Disordered" evidence="11">
    <location>
        <begin position="35"/>
        <end position="57"/>
    </location>
</feature>
<dbReference type="GO" id="GO:0048484">
    <property type="term" value="P:enteric nervous system development"/>
    <property type="evidence" value="ECO:0007669"/>
    <property type="project" value="InterPro"/>
</dbReference>
<keyword evidence="8 10" id="KW-0675">Receptor</keyword>
<keyword evidence="4 12" id="KW-1133">Transmembrane helix</keyword>
<evidence type="ECO:0000256" key="6">
    <source>
        <dbReference type="ARBA" id="ARBA00023136"/>
    </source>
</evidence>
<evidence type="ECO:0000256" key="10">
    <source>
        <dbReference type="RuleBase" id="RU000688"/>
    </source>
</evidence>
<feature type="transmembrane region" description="Helical" evidence="12">
    <location>
        <begin position="378"/>
        <end position="406"/>
    </location>
</feature>
<organism evidence="15 16">
    <name type="scientific">Poecilia latipinna</name>
    <name type="common">sailfin molly</name>
    <dbReference type="NCBI Taxonomy" id="48699"/>
    <lineage>
        <taxon>Eukaryota</taxon>
        <taxon>Metazoa</taxon>
        <taxon>Chordata</taxon>
        <taxon>Craniata</taxon>
        <taxon>Vertebrata</taxon>
        <taxon>Euteleostomi</taxon>
        <taxon>Actinopterygii</taxon>
        <taxon>Neopterygii</taxon>
        <taxon>Teleostei</taxon>
        <taxon>Neoteleostei</taxon>
        <taxon>Acanthomorphata</taxon>
        <taxon>Ovalentaria</taxon>
        <taxon>Atherinomorphae</taxon>
        <taxon>Cyprinodontiformes</taxon>
        <taxon>Poeciliidae</taxon>
        <taxon>Poeciliinae</taxon>
        <taxon>Poecilia</taxon>
    </lineage>
</organism>
<dbReference type="PRINTS" id="PR00366">
    <property type="entry name" value="ENDOTHELINR"/>
</dbReference>
<dbReference type="GO" id="GO:0048066">
    <property type="term" value="P:developmental pigmentation"/>
    <property type="evidence" value="ECO:0007669"/>
    <property type="project" value="TreeGrafter"/>
</dbReference>
<keyword evidence="5 10" id="KW-0297">G-protein coupled receptor</keyword>
<dbReference type="GO" id="GO:0008217">
    <property type="term" value="P:regulation of blood pressure"/>
    <property type="evidence" value="ECO:0007669"/>
    <property type="project" value="InterPro"/>
</dbReference>
<dbReference type="GeneTree" id="ENSGT01150000286932"/>
<dbReference type="FunFam" id="1.20.1070.10:FF:000076">
    <property type="entry name" value="Endothelin receptor type B"/>
    <property type="match status" value="1"/>
</dbReference>
<feature type="domain" description="G-protein coupled receptors family 1 profile" evidence="14">
    <location>
        <begin position="130"/>
        <end position="403"/>
    </location>
</feature>
<evidence type="ECO:0000313" key="16">
    <source>
        <dbReference type="Proteomes" id="UP000261500"/>
    </source>
</evidence>
<dbReference type="PANTHER" id="PTHR46099">
    <property type="entry name" value="G_PROTEIN_RECEP_F1_2 DOMAIN-CONTAINING PROTEIN"/>
    <property type="match status" value="1"/>
</dbReference>
<comment type="similarity">
    <text evidence="10">Belongs to the G-protein coupled receptor 1 family.</text>
</comment>
<evidence type="ECO:0000313" key="15">
    <source>
        <dbReference type="Ensembl" id="ENSPLAP00000018035.1"/>
    </source>
</evidence>
<evidence type="ECO:0000256" key="5">
    <source>
        <dbReference type="ARBA" id="ARBA00023040"/>
    </source>
</evidence>
<proteinExistence type="inferred from homology"/>
<feature type="transmembrane region" description="Helical" evidence="12">
    <location>
        <begin position="118"/>
        <end position="138"/>
    </location>
</feature>
<feature type="compositionally biased region" description="Polar residues" evidence="11">
    <location>
        <begin position="84"/>
        <end position="93"/>
    </location>
</feature>
<dbReference type="GO" id="GO:0005886">
    <property type="term" value="C:plasma membrane"/>
    <property type="evidence" value="ECO:0007669"/>
    <property type="project" value="UniProtKB-SubCell"/>
</dbReference>
<evidence type="ECO:0000256" key="1">
    <source>
        <dbReference type="ARBA" id="ARBA00004651"/>
    </source>
</evidence>
<keyword evidence="16" id="KW-1185">Reference proteome</keyword>
<dbReference type="STRING" id="48699.ENSPLAP00000018035"/>
<dbReference type="Ensembl" id="ENSPLAT00000027427.1">
    <property type="protein sequence ID" value="ENSPLAP00000018035.1"/>
    <property type="gene ID" value="ENSPLAG00000022920.1"/>
</dbReference>
<dbReference type="PANTHER" id="PTHR46099:SF2">
    <property type="entry name" value="ENDOTHELIN-1 RECEPTOR"/>
    <property type="match status" value="1"/>
</dbReference>
<dbReference type="AlphaFoldDB" id="A0A3B3UX77"/>
<dbReference type="InterPro" id="IPR051193">
    <property type="entry name" value="GPCR_endothelin_rcpt"/>
</dbReference>
<reference evidence="15" key="1">
    <citation type="submission" date="2025-08" db="UniProtKB">
        <authorList>
            <consortium name="Ensembl"/>
        </authorList>
    </citation>
    <scope>IDENTIFICATION</scope>
</reference>
<comment type="subcellular location">
    <subcellularLocation>
        <location evidence="1">Cell membrane</location>
        <topology evidence="1">Multi-pass membrane protein</topology>
    </subcellularLocation>
</comment>